<dbReference type="GO" id="GO:0048039">
    <property type="term" value="F:ubiquinone binding"/>
    <property type="evidence" value="ECO:0007669"/>
    <property type="project" value="InterPro"/>
</dbReference>
<gene>
    <name evidence="4" type="ORF">AB835_04215</name>
</gene>
<dbReference type="PANTHER" id="PTHR12901:SF10">
    <property type="entry name" value="COENZYME Q-BINDING PROTEIN COQ10, MITOCHONDRIAL"/>
    <property type="match status" value="1"/>
</dbReference>
<proteinExistence type="inferred from homology"/>
<dbReference type="SUPFAM" id="SSF55961">
    <property type="entry name" value="Bet v1-like"/>
    <property type="match status" value="1"/>
</dbReference>
<evidence type="ECO:0000256" key="1">
    <source>
        <dbReference type="ARBA" id="ARBA00008918"/>
    </source>
</evidence>
<evidence type="ECO:0000313" key="4">
    <source>
        <dbReference type="EMBL" id="ODS24374.1"/>
    </source>
</evidence>
<keyword evidence="4" id="KW-0830">Ubiquinone</keyword>
<feature type="domain" description="Coenzyme Q-binding protein COQ10 START" evidence="3">
    <location>
        <begin position="10"/>
        <end position="134"/>
    </location>
</feature>
<reference evidence="4 5" key="1">
    <citation type="journal article" date="2016" name="Appl. Environ. Microbiol.">
        <title>Lack of Overt Genome Reduction in the Bryostatin-Producing Bryozoan Symbiont "Candidatus Endobugula sertula".</title>
        <authorList>
            <person name="Miller I.J."/>
            <person name="Vanee N."/>
            <person name="Fong S.S."/>
            <person name="Lim-Fong G.E."/>
            <person name="Kwan J.C."/>
        </authorList>
    </citation>
    <scope>NUCLEOTIDE SEQUENCE [LARGE SCALE GENOMIC DNA]</scope>
    <source>
        <strain evidence="4">AB1-4</strain>
    </source>
</reference>
<dbReference type="Proteomes" id="UP000242502">
    <property type="component" value="Unassembled WGS sequence"/>
</dbReference>
<dbReference type="AlphaFoldDB" id="A0A1D2QS56"/>
<dbReference type="InterPro" id="IPR005031">
    <property type="entry name" value="COQ10_START"/>
</dbReference>
<dbReference type="CDD" id="cd07813">
    <property type="entry name" value="COQ10p_like"/>
    <property type="match status" value="1"/>
</dbReference>
<evidence type="ECO:0000256" key="2">
    <source>
        <dbReference type="ARBA" id="ARBA00022649"/>
    </source>
</evidence>
<dbReference type="STRING" id="62101.AB835_04215"/>
<dbReference type="InterPro" id="IPR044996">
    <property type="entry name" value="COQ10-like"/>
</dbReference>
<dbReference type="InterPro" id="IPR023393">
    <property type="entry name" value="START-like_dom_sf"/>
</dbReference>
<dbReference type="PANTHER" id="PTHR12901">
    <property type="entry name" value="SPERM PROTEIN HOMOLOG"/>
    <property type="match status" value="1"/>
</dbReference>
<dbReference type="Gene3D" id="3.30.530.20">
    <property type="match status" value="1"/>
</dbReference>
<dbReference type="GO" id="GO:0045333">
    <property type="term" value="P:cellular respiration"/>
    <property type="evidence" value="ECO:0007669"/>
    <property type="project" value="InterPro"/>
</dbReference>
<organism evidence="4 5">
    <name type="scientific">Candidatus Endobugula sertula</name>
    <name type="common">Bugula neritina bacterial symbiont</name>
    <dbReference type="NCBI Taxonomy" id="62101"/>
    <lineage>
        <taxon>Bacteria</taxon>
        <taxon>Pseudomonadati</taxon>
        <taxon>Pseudomonadota</taxon>
        <taxon>Gammaproteobacteria</taxon>
        <taxon>Cellvibrionales</taxon>
        <taxon>Cellvibrionaceae</taxon>
        <taxon>Candidatus Endobugula</taxon>
    </lineage>
</organism>
<evidence type="ECO:0000259" key="3">
    <source>
        <dbReference type="Pfam" id="PF03364"/>
    </source>
</evidence>
<accession>A0A1D2QS56</accession>
<evidence type="ECO:0000313" key="5">
    <source>
        <dbReference type="Proteomes" id="UP000242502"/>
    </source>
</evidence>
<sequence length="143" mass="15973">MVAIARSALVGYSVQQMFALINDIEAYPQFMSGCIGAKILEEGDGFVEAQLTLGKSGIQQHLVSRNELHPPEFMIMRLIDGPFSSFEGRWQFQPLSETACKVSLDLEFEFSNPILAMTVSQWFEQMAGEQVDALCQRASALYK</sequence>
<dbReference type="Pfam" id="PF03364">
    <property type="entry name" value="Polyketide_cyc"/>
    <property type="match status" value="1"/>
</dbReference>
<comment type="caution">
    <text evidence="4">The sequence shown here is derived from an EMBL/GenBank/DDBJ whole genome shotgun (WGS) entry which is preliminary data.</text>
</comment>
<comment type="similarity">
    <text evidence="1">Belongs to the ribosome association toxin RatA family.</text>
</comment>
<name>A0A1D2QS56_9GAMM</name>
<dbReference type="EMBL" id="MDLC01000010">
    <property type="protein sequence ID" value="ODS24374.1"/>
    <property type="molecule type" value="Genomic_DNA"/>
</dbReference>
<keyword evidence="2" id="KW-1277">Toxin-antitoxin system</keyword>
<protein>
    <submittedName>
        <fullName evidence="4">Ubiquinone-binding protein</fullName>
    </submittedName>
</protein>